<gene>
    <name evidence="2" type="ORF">PBY51_008442</name>
</gene>
<evidence type="ECO:0000313" key="2">
    <source>
        <dbReference type="EMBL" id="KAK5856879.1"/>
    </source>
</evidence>
<dbReference type="EMBL" id="JAUZQC010000017">
    <property type="protein sequence ID" value="KAK5856879.1"/>
    <property type="molecule type" value="Genomic_DNA"/>
</dbReference>
<feature type="region of interest" description="Disordered" evidence="1">
    <location>
        <begin position="1"/>
        <end position="29"/>
    </location>
</feature>
<organism evidence="2 3">
    <name type="scientific">Eleginops maclovinus</name>
    <name type="common">Patagonian blennie</name>
    <name type="synonym">Eleginus maclovinus</name>
    <dbReference type="NCBI Taxonomy" id="56733"/>
    <lineage>
        <taxon>Eukaryota</taxon>
        <taxon>Metazoa</taxon>
        <taxon>Chordata</taxon>
        <taxon>Craniata</taxon>
        <taxon>Vertebrata</taxon>
        <taxon>Euteleostomi</taxon>
        <taxon>Actinopterygii</taxon>
        <taxon>Neopterygii</taxon>
        <taxon>Teleostei</taxon>
        <taxon>Neoteleostei</taxon>
        <taxon>Acanthomorphata</taxon>
        <taxon>Eupercaria</taxon>
        <taxon>Perciformes</taxon>
        <taxon>Notothenioidei</taxon>
        <taxon>Eleginopidae</taxon>
        <taxon>Eleginops</taxon>
    </lineage>
</organism>
<dbReference type="Proteomes" id="UP001346869">
    <property type="component" value="Unassembled WGS sequence"/>
</dbReference>
<proteinExistence type="predicted"/>
<dbReference type="AlphaFoldDB" id="A0AAN7XB20"/>
<reference evidence="2 3" key="2">
    <citation type="journal article" date="2023" name="Mol. Biol. Evol.">
        <title>Genomics of Secondarily Temperate Adaptation in the Only Non-Antarctic Icefish.</title>
        <authorList>
            <person name="Rivera-Colon A.G."/>
            <person name="Rayamajhi N."/>
            <person name="Minhas B.F."/>
            <person name="Madrigal G."/>
            <person name="Bilyk K.T."/>
            <person name="Yoon V."/>
            <person name="Hune M."/>
            <person name="Gregory S."/>
            <person name="Cheng C.H.C."/>
            <person name="Catchen J.M."/>
        </authorList>
    </citation>
    <scope>NUCLEOTIDE SEQUENCE [LARGE SCALE GENOMIC DNA]</scope>
    <source>
        <strain evidence="2">JMC-PN-2008</strain>
    </source>
</reference>
<protein>
    <submittedName>
        <fullName evidence="2">Uncharacterized protein</fullName>
    </submittedName>
</protein>
<reference evidence="2 3" key="1">
    <citation type="journal article" date="2023" name="Genes (Basel)">
        <title>Chromosome-Level Genome Assembly and Circadian Gene Repertoire of the Patagonia Blennie Eleginops maclovinus-The Closest Ancestral Proxy of Antarctic Cryonotothenioids.</title>
        <authorList>
            <person name="Cheng C.C."/>
            <person name="Rivera-Colon A.G."/>
            <person name="Minhas B.F."/>
            <person name="Wilson L."/>
            <person name="Rayamajhi N."/>
            <person name="Vargas-Chacoff L."/>
            <person name="Catchen J.M."/>
        </authorList>
    </citation>
    <scope>NUCLEOTIDE SEQUENCE [LARGE SCALE GENOMIC DNA]</scope>
    <source>
        <strain evidence="2">JMC-PN-2008</strain>
    </source>
</reference>
<name>A0AAN7XB20_ELEMC</name>
<evidence type="ECO:0000256" key="1">
    <source>
        <dbReference type="SAM" id="MobiDB-lite"/>
    </source>
</evidence>
<accession>A0AAN7XB20</accession>
<keyword evidence="3" id="KW-1185">Reference proteome</keyword>
<comment type="caution">
    <text evidence="2">The sequence shown here is derived from an EMBL/GenBank/DDBJ whole genome shotgun (WGS) entry which is preliminary data.</text>
</comment>
<sequence length="71" mass="7495">MSLSASSSRSDRTTSPTVPRGLLQDSRRSGLQRGIVGAVVSSAGLSGCRTSCWLTTTQQKYCSLRNSSKDG</sequence>
<evidence type="ECO:0000313" key="3">
    <source>
        <dbReference type="Proteomes" id="UP001346869"/>
    </source>
</evidence>